<dbReference type="OMA" id="NVPCISG"/>
<feature type="chain" id="PRO_5003012570" evidence="2">
    <location>
        <begin position="17"/>
        <end position="233"/>
    </location>
</feature>
<reference evidence="4" key="1">
    <citation type="journal article" date="2009" name="Nature">
        <title>Genome sequence and analysis of the Irish potato famine pathogen Phytophthora infestans.</title>
        <authorList>
            <consortium name="The Broad Institute Genome Sequencing Platform"/>
            <person name="Haas B.J."/>
            <person name="Kamoun S."/>
            <person name="Zody M.C."/>
            <person name="Jiang R.H."/>
            <person name="Handsaker R.E."/>
            <person name="Cano L.M."/>
            <person name="Grabherr M."/>
            <person name="Kodira C.D."/>
            <person name="Raffaele S."/>
            <person name="Torto-Alalibo T."/>
            <person name="Bozkurt T.O."/>
            <person name="Ah-Fong A.M."/>
            <person name="Alvarado L."/>
            <person name="Anderson V.L."/>
            <person name="Armstrong M.R."/>
            <person name="Avrova A."/>
            <person name="Baxter L."/>
            <person name="Beynon J."/>
            <person name="Boevink P.C."/>
            <person name="Bollmann S.R."/>
            <person name="Bos J.I."/>
            <person name="Bulone V."/>
            <person name="Cai G."/>
            <person name="Cakir C."/>
            <person name="Carrington J.C."/>
            <person name="Chawner M."/>
            <person name="Conti L."/>
            <person name="Costanzo S."/>
            <person name="Ewan R."/>
            <person name="Fahlgren N."/>
            <person name="Fischbach M.A."/>
            <person name="Fugelstad J."/>
            <person name="Gilroy E.M."/>
            <person name="Gnerre S."/>
            <person name="Green P.J."/>
            <person name="Grenville-Briggs L.J."/>
            <person name="Griffith J."/>
            <person name="Grunwald N.J."/>
            <person name="Horn K."/>
            <person name="Horner N.R."/>
            <person name="Hu C.H."/>
            <person name="Huitema E."/>
            <person name="Jeong D.H."/>
            <person name="Jones A.M."/>
            <person name="Jones J.D."/>
            <person name="Jones R.W."/>
            <person name="Karlsson E.K."/>
            <person name="Kunjeti S.G."/>
            <person name="Lamour K."/>
            <person name="Liu Z."/>
            <person name="Ma L."/>
            <person name="Maclean D."/>
            <person name="Chibucos M.C."/>
            <person name="McDonald H."/>
            <person name="McWalters J."/>
            <person name="Meijer H.J."/>
            <person name="Morgan W."/>
            <person name="Morris P.F."/>
            <person name="Munro C.A."/>
            <person name="O'Neill K."/>
            <person name="Ospina-Giraldo M."/>
            <person name="Pinzon A."/>
            <person name="Pritchard L."/>
            <person name="Ramsahoye B."/>
            <person name="Ren Q."/>
            <person name="Restrepo S."/>
            <person name="Roy S."/>
            <person name="Sadanandom A."/>
            <person name="Savidor A."/>
            <person name="Schornack S."/>
            <person name="Schwartz D.C."/>
            <person name="Schumann U.D."/>
            <person name="Schwessinger B."/>
            <person name="Seyer L."/>
            <person name="Sharpe T."/>
            <person name="Silvar C."/>
            <person name="Song J."/>
            <person name="Studholme D.J."/>
            <person name="Sykes S."/>
            <person name="Thines M."/>
            <person name="van de Vondervoort P.J."/>
            <person name="Phuntumart V."/>
            <person name="Wawra S."/>
            <person name="Weide R."/>
            <person name="Win J."/>
            <person name="Young C."/>
            <person name="Zhou S."/>
            <person name="Fry W."/>
            <person name="Meyers B.C."/>
            <person name="van West P."/>
            <person name="Ristaino J."/>
            <person name="Govers F."/>
            <person name="Birch P.R."/>
            <person name="Whisson S.C."/>
            <person name="Judelson H.S."/>
            <person name="Nusbaum C."/>
        </authorList>
    </citation>
    <scope>NUCLEOTIDE SEQUENCE [LARGE SCALE GENOMIC DNA]</scope>
    <source>
        <strain evidence="4">T30-4</strain>
    </source>
</reference>
<gene>
    <name evidence="3" type="ORF">PITG_09861</name>
</gene>
<organism evidence="3 4">
    <name type="scientific">Phytophthora infestans (strain T30-4)</name>
    <name type="common">Potato late blight agent</name>
    <dbReference type="NCBI Taxonomy" id="403677"/>
    <lineage>
        <taxon>Eukaryota</taxon>
        <taxon>Sar</taxon>
        <taxon>Stramenopiles</taxon>
        <taxon>Oomycota</taxon>
        <taxon>Peronosporomycetes</taxon>
        <taxon>Peronosporales</taxon>
        <taxon>Peronosporaceae</taxon>
        <taxon>Phytophthora</taxon>
    </lineage>
</organism>
<feature type="compositionally biased region" description="Basic residues" evidence="1">
    <location>
        <begin position="36"/>
        <end position="51"/>
    </location>
</feature>
<evidence type="ECO:0000256" key="1">
    <source>
        <dbReference type="SAM" id="MobiDB-lite"/>
    </source>
</evidence>
<proteinExistence type="predicted"/>
<dbReference type="eggNOG" id="ENOG502RG3T">
    <property type="taxonomic scope" value="Eukaryota"/>
</dbReference>
<dbReference type="KEGG" id="pif:PITG_09861"/>
<dbReference type="EMBL" id="DS028134">
    <property type="protein sequence ID" value="EEY56343.1"/>
    <property type="molecule type" value="Genomic_DNA"/>
</dbReference>
<dbReference type="OrthoDB" id="107112at2759"/>
<feature type="region of interest" description="Disordered" evidence="1">
    <location>
        <begin position="29"/>
        <end position="67"/>
    </location>
</feature>
<dbReference type="InParanoid" id="D0NER1"/>
<dbReference type="HOGENOM" id="CLU_1187015_0_0_1"/>
<keyword evidence="2" id="KW-0732">Signal</keyword>
<keyword evidence="4" id="KW-1185">Reference proteome</keyword>
<name>D0NER1_PHYIT</name>
<accession>D0NER1</accession>
<feature type="signal peptide" evidence="2">
    <location>
        <begin position="1"/>
        <end position="16"/>
    </location>
</feature>
<dbReference type="VEuPathDB" id="FungiDB:PITG_09861"/>
<dbReference type="Proteomes" id="UP000006643">
    <property type="component" value="Unassembled WGS sequence"/>
</dbReference>
<feature type="compositionally biased region" description="Basic and acidic residues" evidence="1">
    <location>
        <begin position="52"/>
        <end position="63"/>
    </location>
</feature>
<evidence type="ECO:0000313" key="4">
    <source>
        <dbReference type="Proteomes" id="UP000006643"/>
    </source>
</evidence>
<dbReference type="AlphaFoldDB" id="D0NER1"/>
<evidence type="ECO:0000256" key="2">
    <source>
        <dbReference type="SAM" id="SignalP"/>
    </source>
</evidence>
<protein>
    <submittedName>
        <fullName evidence="3">Secreted RxLR effector peptide protein, putative</fullName>
    </submittedName>
</protein>
<dbReference type="GeneID" id="9474641"/>
<evidence type="ECO:0000313" key="3">
    <source>
        <dbReference type="EMBL" id="EEY56343.1"/>
    </source>
</evidence>
<sequence length="233" mass="26328">MRRLLGAVLVVAVVLARGICPATSSELSASDATLRRERHTHKSSSKRRLRIHVAEKHSQEGRSTDSSNVPCISGVNLTASDKEERGFLPSVSNLKYSKLMEDKSVRTSITKLLEGKKKSSLPKLRSILLRSMPLELASKLIFLKMPKNVPKPLPSTLPKGVKGFNFKIPGVSNAIIRLKMEIWFYYRIPPTFVFKKLGLVGKGTDEVLHAQENYKYFVSYFNAWYESQKFLIF</sequence>
<dbReference type="RefSeq" id="XP_002902417.1">
    <property type="nucleotide sequence ID" value="XM_002902371.1"/>
</dbReference>